<accession>A0AAD5WFF2</accession>
<reference evidence="1" key="1">
    <citation type="submission" date="2021-06" db="EMBL/GenBank/DDBJ databases">
        <title>Parelaphostrongylus tenuis whole genome reference sequence.</title>
        <authorList>
            <person name="Garwood T.J."/>
            <person name="Larsen P.A."/>
            <person name="Fountain-Jones N.M."/>
            <person name="Garbe J.R."/>
            <person name="Macchietto M.G."/>
            <person name="Kania S.A."/>
            <person name="Gerhold R.W."/>
            <person name="Richards J.E."/>
            <person name="Wolf T.M."/>
        </authorList>
    </citation>
    <scope>NUCLEOTIDE SEQUENCE</scope>
    <source>
        <strain evidence="1">MNPRO001-30</strain>
        <tissue evidence="1">Meninges</tissue>
    </source>
</reference>
<evidence type="ECO:0000313" key="2">
    <source>
        <dbReference type="Proteomes" id="UP001196413"/>
    </source>
</evidence>
<evidence type="ECO:0000313" key="1">
    <source>
        <dbReference type="EMBL" id="KAJ1368195.1"/>
    </source>
</evidence>
<protein>
    <submittedName>
        <fullName evidence="1">Uncharacterized protein</fullName>
    </submittedName>
</protein>
<keyword evidence="2" id="KW-1185">Reference proteome</keyword>
<proteinExistence type="predicted"/>
<dbReference type="Proteomes" id="UP001196413">
    <property type="component" value="Unassembled WGS sequence"/>
</dbReference>
<name>A0AAD5WFF2_PARTN</name>
<organism evidence="1 2">
    <name type="scientific">Parelaphostrongylus tenuis</name>
    <name type="common">Meningeal worm</name>
    <dbReference type="NCBI Taxonomy" id="148309"/>
    <lineage>
        <taxon>Eukaryota</taxon>
        <taxon>Metazoa</taxon>
        <taxon>Ecdysozoa</taxon>
        <taxon>Nematoda</taxon>
        <taxon>Chromadorea</taxon>
        <taxon>Rhabditida</taxon>
        <taxon>Rhabditina</taxon>
        <taxon>Rhabditomorpha</taxon>
        <taxon>Strongyloidea</taxon>
        <taxon>Metastrongylidae</taxon>
        <taxon>Parelaphostrongylus</taxon>
    </lineage>
</organism>
<gene>
    <name evidence="1" type="ORF">KIN20_029275</name>
</gene>
<dbReference type="AlphaFoldDB" id="A0AAD5WFF2"/>
<dbReference type="EMBL" id="JAHQIW010006108">
    <property type="protein sequence ID" value="KAJ1368195.1"/>
    <property type="molecule type" value="Genomic_DNA"/>
</dbReference>
<sequence length="52" mass="6039">MPTKADSDDVDDHQVGEPYLSLLTVRFRSYRNLFANEKQEELKPNSRGGRAW</sequence>
<comment type="caution">
    <text evidence="1">The sequence shown here is derived from an EMBL/GenBank/DDBJ whole genome shotgun (WGS) entry which is preliminary data.</text>
</comment>